<dbReference type="OrthoDB" id="5418867at2759"/>
<keyword evidence="3" id="KW-1185">Reference proteome</keyword>
<organism evidence="2 3">
    <name type="scientific">Heterodermia speciosa</name>
    <dbReference type="NCBI Taxonomy" id="116794"/>
    <lineage>
        <taxon>Eukaryota</taxon>
        <taxon>Fungi</taxon>
        <taxon>Dikarya</taxon>
        <taxon>Ascomycota</taxon>
        <taxon>Pezizomycotina</taxon>
        <taxon>Lecanoromycetes</taxon>
        <taxon>OSLEUM clade</taxon>
        <taxon>Lecanoromycetidae</taxon>
        <taxon>Caliciales</taxon>
        <taxon>Physciaceae</taxon>
        <taxon>Heterodermia</taxon>
    </lineage>
</organism>
<accession>A0A8H3IGY9</accession>
<reference evidence="2" key="1">
    <citation type="submission" date="2021-03" db="EMBL/GenBank/DDBJ databases">
        <authorList>
            <person name="Tagirdzhanova G."/>
        </authorList>
    </citation>
    <scope>NUCLEOTIDE SEQUENCE</scope>
</reference>
<evidence type="ECO:0000313" key="3">
    <source>
        <dbReference type="Proteomes" id="UP000664521"/>
    </source>
</evidence>
<evidence type="ECO:0000256" key="1">
    <source>
        <dbReference type="SAM" id="MobiDB-lite"/>
    </source>
</evidence>
<dbReference type="AlphaFoldDB" id="A0A8H3IGY9"/>
<name>A0A8H3IGY9_9LECA</name>
<gene>
    <name evidence="2" type="ORF">HETSPECPRED_006642</name>
</gene>
<proteinExistence type="predicted"/>
<feature type="region of interest" description="Disordered" evidence="1">
    <location>
        <begin position="158"/>
        <end position="200"/>
    </location>
</feature>
<dbReference type="Proteomes" id="UP000664521">
    <property type="component" value="Unassembled WGS sequence"/>
</dbReference>
<protein>
    <submittedName>
        <fullName evidence="2">Uncharacterized protein</fullName>
    </submittedName>
</protein>
<feature type="compositionally biased region" description="Low complexity" evidence="1">
    <location>
        <begin position="115"/>
        <end position="126"/>
    </location>
</feature>
<evidence type="ECO:0000313" key="2">
    <source>
        <dbReference type="EMBL" id="CAF9927667.1"/>
    </source>
</evidence>
<comment type="caution">
    <text evidence="2">The sequence shown here is derived from an EMBL/GenBank/DDBJ whole genome shotgun (WGS) entry which is preliminary data.</text>
</comment>
<sequence>MPKGQKIVDWTKPENDQKLLLAIVKVSEVSKKYQEIAAAFGDGVPAGCISLRIGKLRSMAKDGGTATKGKQNGKKNGGLTSGLKRVSKGKRGKDLEETDTEDIKNEPEYSDGGQAATPPKTPNANADKVISGRVAKRISPRKVSIKNYKKLENPFAEMELANEDGESIFGKPERSEEEDSNPSDEDYGHQNMAVKVEDEV</sequence>
<feature type="region of interest" description="Disordered" evidence="1">
    <location>
        <begin position="61"/>
        <end position="132"/>
    </location>
</feature>
<feature type="compositionally biased region" description="Acidic residues" evidence="1">
    <location>
        <begin position="175"/>
        <end position="185"/>
    </location>
</feature>
<dbReference type="EMBL" id="CAJPDS010000045">
    <property type="protein sequence ID" value="CAF9927667.1"/>
    <property type="molecule type" value="Genomic_DNA"/>
</dbReference>